<organism evidence="2 3">
    <name type="scientific">Eumeta variegata</name>
    <name type="common">Bagworm moth</name>
    <name type="synonym">Eumeta japonica</name>
    <dbReference type="NCBI Taxonomy" id="151549"/>
    <lineage>
        <taxon>Eukaryota</taxon>
        <taxon>Metazoa</taxon>
        <taxon>Ecdysozoa</taxon>
        <taxon>Arthropoda</taxon>
        <taxon>Hexapoda</taxon>
        <taxon>Insecta</taxon>
        <taxon>Pterygota</taxon>
        <taxon>Neoptera</taxon>
        <taxon>Endopterygota</taxon>
        <taxon>Lepidoptera</taxon>
        <taxon>Glossata</taxon>
        <taxon>Ditrysia</taxon>
        <taxon>Tineoidea</taxon>
        <taxon>Psychidae</taxon>
        <taxon>Oiketicinae</taxon>
        <taxon>Eumeta</taxon>
    </lineage>
</organism>
<evidence type="ECO:0000313" key="2">
    <source>
        <dbReference type="EMBL" id="GBP46818.1"/>
    </source>
</evidence>
<protein>
    <submittedName>
        <fullName evidence="2">Uncharacterized protein</fullName>
    </submittedName>
</protein>
<feature type="region of interest" description="Disordered" evidence="1">
    <location>
        <begin position="32"/>
        <end position="69"/>
    </location>
</feature>
<name>A0A4C1W639_EUMVA</name>
<comment type="caution">
    <text evidence="2">The sequence shown here is derived from an EMBL/GenBank/DDBJ whole genome shotgun (WGS) entry which is preliminary data.</text>
</comment>
<dbReference type="Proteomes" id="UP000299102">
    <property type="component" value="Unassembled WGS sequence"/>
</dbReference>
<accession>A0A4C1W639</accession>
<gene>
    <name evidence="2" type="ORF">EVAR_10786_1</name>
</gene>
<proteinExistence type="predicted"/>
<sequence length="69" mass="8078">MFYGWPSKWSLPLKDSRNIKGVTSALELRESSKIEKSRTKKKMKSAGRSPTEECMRAHEMEEWNEDNTD</sequence>
<reference evidence="2 3" key="1">
    <citation type="journal article" date="2019" name="Commun. Biol.">
        <title>The bagworm genome reveals a unique fibroin gene that provides high tensile strength.</title>
        <authorList>
            <person name="Kono N."/>
            <person name="Nakamura H."/>
            <person name="Ohtoshi R."/>
            <person name="Tomita M."/>
            <person name="Numata K."/>
            <person name="Arakawa K."/>
        </authorList>
    </citation>
    <scope>NUCLEOTIDE SEQUENCE [LARGE SCALE GENOMIC DNA]</scope>
</reference>
<dbReference type="AlphaFoldDB" id="A0A4C1W639"/>
<dbReference type="EMBL" id="BGZK01000489">
    <property type="protein sequence ID" value="GBP46818.1"/>
    <property type="molecule type" value="Genomic_DNA"/>
</dbReference>
<feature type="compositionally biased region" description="Basic and acidic residues" evidence="1">
    <location>
        <begin position="50"/>
        <end position="61"/>
    </location>
</feature>
<evidence type="ECO:0000256" key="1">
    <source>
        <dbReference type="SAM" id="MobiDB-lite"/>
    </source>
</evidence>
<evidence type="ECO:0000313" key="3">
    <source>
        <dbReference type="Proteomes" id="UP000299102"/>
    </source>
</evidence>
<keyword evidence="3" id="KW-1185">Reference proteome</keyword>